<comment type="caution">
    <text evidence="7">The sequence shown here is derived from an EMBL/GenBank/DDBJ whole genome shotgun (WGS) entry which is preliminary data.</text>
</comment>
<evidence type="ECO:0000256" key="3">
    <source>
        <dbReference type="ARBA" id="ARBA00023172"/>
    </source>
</evidence>
<evidence type="ECO:0000256" key="1">
    <source>
        <dbReference type="ARBA" id="ARBA00022908"/>
    </source>
</evidence>
<dbReference type="Gene3D" id="3.40.50.1390">
    <property type="entry name" value="Resolvase, N-terminal catalytic domain"/>
    <property type="match status" value="1"/>
</dbReference>
<dbReference type="GO" id="GO:0000150">
    <property type="term" value="F:DNA strand exchange activity"/>
    <property type="evidence" value="ECO:0007669"/>
    <property type="project" value="InterPro"/>
</dbReference>
<dbReference type="Pfam" id="PF00239">
    <property type="entry name" value="Resolvase"/>
    <property type="match status" value="1"/>
</dbReference>
<dbReference type="SUPFAM" id="SSF53041">
    <property type="entry name" value="Resolvase-like"/>
    <property type="match status" value="1"/>
</dbReference>
<keyword evidence="8" id="KW-1185">Reference proteome</keyword>
<keyword evidence="2" id="KW-0238">DNA-binding</keyword>
<dbReference type="SMART" id="SM00857">
    <property type="entry name" value="Resolvase"/>
    <property type="match status" value="1"/>
</dbReference>
<name>A0A426DLS1_9FIRM</name>
<dbReference type="PROSITE" id="PS00397">
    <property type="entry name" value="RECOMBINASES_1"/>
    <property type="match status" value="1"/>
</dbReference>
<evidence type="ECO:0000259" key="6">
    <source>
        <dbReference type="PROSITE" id="PS51736"/>
    </source>
</evidence>
<gene>
    <name evidence="7" type="ORF">EBB54_21850</name>
</gene>
<dbReference type="GO" id="GO:0003677">
    <property type="term" value="F:DNA binding"/>
    <property type="evidence" value="ECO:0007669"/>
    <property type="project" value="UniProtKB-KW"/>
</dbReference>
<keyword evidence="3" id="KW-0233">DNA recombination</keyword>
<feature type="domain" description="Resolvase/invertase-type recombinase catalytic" evidence="6">
    <location>
        <begin position="4"/>
        <end position="148"/>
    </location>
</feature>
<dbReference type="PANTHER" id="PTHR30461:SF2">
    <property type="entry name" value="SERINE RECOMBINASE PINE-RELATED"/>
    <property type="match status" value="1"/>
</dbReference>
<dbReference type="GO" id="GO:0015074">
    <property type="term" value="P:DNA integration"/>
    <property type="evidence" value="ECO:0007669"/>
    <property type="project" value="UniProtKB-KW"/>
</dbReference>
<evidence type="ECO:0000313" key="8">
    <source>
        <dbReference type="Proteomes" id="UP000274920"/>
    </source>
</evidence>
<sequence>MANRIYGYIRVSTREQNIERQMLSLLEAGIHKKDIYVDKQSGKNFQRPAYTKMMRRVREGDLIVVKSIDRLGRNYQEIMEQWRVITKEKGADICIQDMPLLDTTKTKDLLGTFISDIVLQLLSFVAENERDNIRQRQAEGIAAAKARGVQFGKPMIPMPENFPELYEQWDADLISIKEFGNLCNMGRSTLYKRIAEYKAFLYQRDE</sequence>
<dbReference type="PROSITE" id="PS51736">
    <property type="entry name" value="RECOMBINASES_3"/>
    <property type="match status" value="1"/>
</dbReference>
<reference evidence="7" key="1">
    <citation type="submission" date="2018-10" db="EMBL/GenBank/DDBJ databases">
        <title>Schaedlerella arabinophila gen. nov. sp. nov., isolated from the mouse intestinal tract and comparative analysis with the genome of the closely related altered Schaedler flora strain ASF502.</title>
        <authorList>
            <person name="Miyake S."/>
            <person name="Soh M."/>
            <person name="Seedorf H."/>
        </authorList>
    </citation>
    <scope>NUCLEOTIDE SEQUENCE [LARGE SCALE GENOMIC DNA]</scope>
    <source>
        <strain evidence="7">DSM 106076</strain>
    </source>
</reference>
<accession>A0A426DLS1</accession>
<dbReference type="PROSITE" id="PS00398">
    <property type="entry name" value="RECOMBINASES_2"/>
    <property type="match status" value="1"/>
</dbReference>
<dbReference type="InterPro" id="IPR050639">
    <property type="entry name" value="SSR_resolvase"/>
</dbReference>
<evidence type="ECO:0000256" key="4">
    <source>
        <dbReference type="PIRSR" id="PIRSR606118-50"/>
    </source>
</evidence>
<organism evidence="7 8">
    <name type="scientific">Schaedlerella arabinosiphila</name>
    <dbReference type="NCBI Taxonomy" id="2044587"/>
    <lineage>
        <taxon>Bacteria</taxon>
        <taxon>Bacillati</taxon>
        <taxon>Bacillota</taxon>
        <taxon>Clostridia</taxon>
        <taxon>Lachnospirales</taxon>
        <taxon>Lachnospiraceae</taxon>
        <taxon>Schaedlerella</taxon>
    </lineage>
</organism>
<dbReference type="InterPro" id="IPR036162">
    <property type="entry name" value="Resolvase-like_N_sf"/>
</dbReference>
<dbReference type="AlphaFoldDB" id="A0A426DLS1"/>
<protein>
    <submittedName>
        <fullName evidence="7">Recombinase family protein</fullName>
    </submittedName>
</protein>
<dbReference type="InterPro" id="IPR006119">
    <property type="entry name" value="Resolv_N"/>
</dbReference>
<evidence type="ECO:0000313" key="7">
    <source>
        <dbReference type="EMBL" id="RRK33707.1"/>
    </source>
</evidence>
<dbReference type="CDD" id="cd03768">
    <property type="entry name" value="SR_ResInv"/>
    <property type="match status" value="1"/>
</dbReference>
<evidence type="ECO:0000256" key="5">
    <source>
        <dbReference type="PROSITE-ProRule" id="PRU10137"/>
    </source>
</evidence>
<dbReference type="RefSeq" id="WP_125128921.1">
    <property type="nucleotide sequence ID" value="NZ_RHJS01000002.1"/>
</dbReference>
<dbReference type="Proteomes" id="UP000274920">
    <property type="component" value="Unassembled WGS sequence"/>
</dbReference>
<dbReference type="PANTHER" id="PTHR30461">
    <property type="entry name" value="DNA-INVERTASE FROM LAMBDOID PROPHAGE"/>
    <property type="match status" value="1"/>
</dbReference>
<keyword evidence="1" id="KW-0229">DNA integration</keyword>
<dbReference type="EMBL" id="RHJS01000002">
    <property type="protein sequence ID" value="RRK33707.1"/>
    <property type="molecule type" value="Genomic_DNA"/>
</dbReference>
<dbReference type="InterPro" id="IPR006118">
    <property type="entry name" value="Recombinase_CS"/>
</dbReference>
<proteinExistence type="predicted"/>
<evidence type="ECO:0000256" key="2">
    <source>
        <dbReference type="ARBA" id="ARBA00023125"/>
    </source>
</evidence>
<feature type="active site" description="O-(5'-phospho-DNA)-serine intermediate" evidence="4 5">
    <location>
        <position position="12"/>
    </location>
</feature>